<sequence length="433" mass="48166">MSQRYLNKVSLASGKPLLRRYTEVAVFLLGFLALIVPSGYSVGAVLLVLGGLYVWSKDFKNKNTVELDLRDKWLLAILLFFSLEGVFNWLWHGLVSGVFDNSDLDKVVRFALAIPIFFLIYRARPSLHYLWTGIALGAIGACIFAIYQKFGLGLPRPNGHTNAIQFGNLSMLLGVFCLAGLGWASTLKKYKTFFFCLLVVGAFCGLNGSFLSGSRGGWIGLPFVFFFLYRVYRSFFSTKVKVIGLIITCFLAITAFNLPQLGIKDRVHQAFNELISYEAGNVNSSIGARLEMWKGTAILISEKPLMGWSKGGYIQAKKELGEQGIIQGVATKHFTHAHNEILDRQVKHGLLGLLALLALYAAPIIAFSAYLRHKDLAKRSLAVVGVLLPFVFIDFGLTQAFLRHNSGVMMYAAFLMVFAGYFKMVRTSVSTRW</sequence>
<proteinExistence type="predicted"/>
<dbReference type="AlphaFoldDB" id="A0A378XD24"/>
<dbReference type="InterPro" id="IPR051533">
    <property type="entry name" value="WaaL-like"/>
</dbReference>
<keyword evidence="2 5" id="KW-0812">Transmembrane</keyword>
<evidence type="ECO:0000313" key="8">
    <source>
        <dbReference type="Proteomes" id="UP000254603"/>
    </source>
</evidence>
<feature type="transmembrane region" description="Helical" evidence="5">
    <location>
        <begin position="104"/>
        <end position="121"/>
    </location>
</feature>
<feature type="transmembrane region" description="Helical" evidence="5">
    <location>
        <begin position="244"/>
        <end position="263"/>
    </location>
</feature>
<dbReference type="GO" id="GO:0016874">
    <property type="term" value="F:ligase activity"/>
    <property type="evidence" value="ECO:0007669"/>
    <property type="project" value="UniProtKB-KW"/>
</dbReference>
<dbReference type="PANTHER" id="PTHR37422:SF17">
    <property type="entry name" value="O-ANTIGEN LIGASE"/>
    <property type="match status" value="1"/>
</dbReference>
<dbReference type="EMBL" id="UGSB01000001">
    <property type="protein sequence ID" value="SUA50733.1"/>
    <property type="molecule type" value="Genomic_DNA"/>
</dbReference>
<evidence type="ECO:0000256" key="1">
    <source>
        <dbReference type="ARBA" id="ARBA00004141"/>
    </source>
</evidence>
<feature type="transmembrane region" description="Helical" evidence="5">
    <location>
        <begin position="408"/>
        <end position="425"/>
    </location>
</feature>
<reference evidence="7 8" key="1">
    <citation type="submission" date="2018-06" db="EMBL/GenBank/DDBJ databases">
        <authorList>
            <consortium name="Pathogen Informatics"/>
            <person name="Doyle S."/>
        </authorList>
    </citation>
    <scope>NUCLEOTIDE SEQUENCE [LARGE SCALE GENOMIC DNA]</scope>
    <source>
        <strain evidence="7 8">NCTC11997</strain>
    </source>
</reference>
<evidence type="ECO:0000259" key="6">
    <source>
        <dbReference type="Pfam" id="PF04932"/>
    </source>
</evidence>
<keyword evidence="7" id="KW-0436">Ligase</keyword>
<protein>
    <submittedName>
        <fullName evidence="7">O-antigen ligase</fullName>
    </submittedName>
</protein>
<feature type="transmembrane region" description="Helical" evidence="5">
    <location>
        <begin position="73"/>
        <end position="92"/>
    </location>
</feature>
<feature type="transmembrane region" description="Helical" evidence="5">
    <location>
        <begin position="350"/>
        <end position="371"/>
    </location>
</feature>
<evidence type="ECO:0000256" key="5">
    <source>
        <dbReference type="SAM" id="Phobius"/>
    </source>
</evidence>
<evidence type="ECO:0000313" key="7">
    <source>
        <dbReference type="EMBL" id="SUA50733.1"/>
    </source>
</evidence>
<feature type="transmembrane region" description="Helical" evidence="5">
    <location>
        <begin position="128"/>
        <end position="147"/>
    </location>
</feature>
<feature type="domain" description="O-antigen ligase-related" evidence="6">
    <location>
        <begin position="202"/>
        <end position="357"/>
    </location>
</feature>
<feature type="transmembrane region" description="Helical" evidence="5">
    <location>
        <begin position="192"/>
        <end position="210"/>
    </location>
</feature>
<dbReference type="STRING" id="1122619.GCA_000373745_01282"/>
<keyword evidence="4 5" id="KW-0472">Membrane</keyword>
<comment type="subcellular location">
    <subcellularLocation>
        <location evidence="1">Membrane</location>
        <topology evidence="1">Multi-pass membrane protein</topology>
    </subcellularLocation>
</comment>
<dbReference type="Pfam" id="PF04932">
    <property type="entry name" value="Wzy_C"/>
    <property type="match status" value="1"/>
</dbReference>
<dbReference type="Proteomes" id="UP000254603">
    <property type="component" value="Unassembled WGS sequence"/>
</dbReference>
<dbReference type="RefSeq" id="WP_255313340.1">
    <property type="nucleotide sequence ID" value="NZ_UGSB01000001.1"/>
</dbReference>
<feature type="transmembrane region" description="Helical" evidence="5">
    <location>
        <begin position="24"/>
        <end position="52"/>
    </location>
</feature>
<evidence type="ECO:0000256" key="3">
    <source>
        <dbReference type="ARBA" id="ARBA00022989"/>
    </source>
</evidence>
<feature type="transmembrane region" description="Helical" evidence="5">
    <location>
        <begin position="383"/>
        <end position="402"/>
    </location>
</feature>
<evidence type="ECO:0000256" key="4">
    <source>
        <dbReference type="ARBA" id="ARBA00023136"/>
    </source>
</evidence>
<dbReference type="PANTHER" id="PTHR37422">
    <property type="entry name" value="TEICHURONIC ACID BIOSYNTHESIS PROTEIN TUAE"/>
    <property type="match status" value="1"/>
</dbReference>
<evidence type="ECO:0000256" key="2">
    <source>
        <dbReference type="ARBA" id="ARBA00022692"/>
    </source>
</evidence>
<gene>
    <name evidence="7" type="primary">rfaL_1</name>
    <name evidence="7" type="ORF">NCTC11997_00349</name>
</gene>
<name>A0A378XD24_9BURK</name>
<feature type="transmembrane region" description="Helical" evidence="5">
    <location>
        <begin position="216"/>
        <end position="232"/>
    </location>
</feature>
<feature type="transmembrane region" description="Helical" evidence="5">
    <location>
        <begin position="167"/>
        <end position="185"/>
    </location>
</feature>
<dbReference type="GO" id="GO:0016020">
    <property type="term" value="C:membrane"/>
    <property type="evidence" value="ECO:0007669"/>
    <property type="project" value="UniProtKB-SubCell"/>
</dbReference>
<organism evidence="7 8">
    <name type="scientific">Oligella ureolytica</name>
    <dbReference type="NCBI Taxonomy" id="90244"/>
    <lineage>
        <taxon>Bacteria</taxon>
        <taxon>Pseudomonadati</taxon>
        <taxon>Pseudomonadota</taxon>
        <taxon>Betaproteobacteria</taxon>
        <taxon>Burkholderiales</taxon>
        <taxon>Alcaligenaceae</taxon>
        <taxon>Oligella</taxon>
    </lineage>
</organism>
<keyword evidence="3 5" id="KW-1133">Transmembrane helix</keyword>
<dbReference type="InterPro" id="IPR007016">
    <property type="entry name" value="O-antigen_ligase-rel_domated"/>
</dbReference>
<accession>A0A378XD24</accession>